<evidence type="ECO:0000313" key="12">
    <source>
        <dbReference type="Proteomes" id="UP001595823"/>
    </source>
</evidence>
<keyword evidence="4" id="KW-1003">Cell membrane</keyword>
<evidence type="ECO:0000256" key="8">
    <source>
        <dbReference type="ARBA" id="ARBA00023136"/>
    </source>
</evidence>
<name>A0ABV8TXS0_9ACTN</name>
<dbReference type="PANTHER" id="PTHR30614:SF20">
    <property type="entry name" value="GLUTAMINE TRANSPORT SYSTEM PERMEASE PROTEIN GLNP"/>
    <property type="match status" value="1"/>
</dbReference>
<dbReference type="InterPro" id="IPR010065">
    <property type="entry name" value="AA_ABC_transptr_permease_3TM"/>
</dbReference>
<feature type="transmembrane region" description="Helical" evidence="9">
    <location>
        <begin position="61"/>
        <end position="89"/>
    </location>
</feature>
<keyword evidence="6" id="KW-0029">Amino-acid transport</keyword>
<evidence type="ECO:0000259" key="10">
    <source>
        <dbReference type="PROSITE" id="PS50928"/>
    </source>
</evidence>
<keyword evidence="3 9" id="KW-0813">Transport</keyword>
<evidence type="ECO:0000256" key="9">
    <source>
        <dbReference type="RuleBase" id="RU363032"/>
    </source>
</evidence>
<evidence type="ECO:0000256" key="1">
    <source>
        <dbReference type="ARBA" id="ARBA00004651"/>
    </source>
</evidence>
<evidence type="ECO:0000256" key="6">
    <source>
        <dbReference type="ARBA" id="ARBA00022970"/>
    </source>
</evidence>
<keyword evidence="12" id="KW-1185">Reference proteome</keyword>
<dbReference type="Gene3D" id="1.10.3720.10">
    <property type="entry name" value="MetI-like"/>
    <property type="match status" value="1"/>
</dbReference>
<feature type="transmembrane region" description="Helical" evidence="9">
    <location>
        <begin position="137"/>
        <end position="157"/>
    </location>
</feature>
<feature type="transmembrane region" description="Helical" evidence="9">
    <location>
        <begin position="178"/>
        <end position="196"/>
    </location>
</feature>
<protein>
    <submittedName>
        <fullName evidence="11">Amino acid ABC transporter permease</fullName>
    </submittedName>
</protein>
<dbReference type="PANTHER" id="PTHR30614">
    <property type="entry name" value="MEMBRANE COMPONENT OF AMINO ACID ABC TRANSPORTER"/>
    <property type="match status" value="1"/>
</dbReference>
<keyword evidence="7 9" id="KW-1133">Transmembrane helix</keyword>
<feature type="transmembrane region" description="Helical" evidence="9">
    <location>
        <begin position="21"/>
        <end position="41"/>
    </location>
</feature>
<evidence type="ECO:0000313" key="11">
    <source>
        <dbReference type="EMBL" id="MFC4335392.1"/>
    </source>
</evidence>
<accession>A0ABV8TXS0</accession>
<evidence type="ECO:0000256" key="3">
    <source>
        <dbReference type="ARBA" id="ARBA00022448"/>
    </source>
</evidence>
<dbReference type="Pfam" id="PF00528">
    <property type="entry name" value="BPD_transp_1"/>
    <property type="match status" value="1"/>
</dbReference>
<dbReference type="EMBL" id="JBHSDK010000013">
    <property type="protein sequence ID" value="MFC4335392.1"/>
    <property type="molecule type" value="Genomic_DNA"/>
</dbReference>
<dbReference type="PROSITE" id="PS50928">
    <property type="entry name" value="ABC_TM1"/>
    <property type="match status" value="1"/>
</dbReference>
<comment type="caution">
    <text evidence="11">The sequence shown here is derived from an EMBL/GenBank/DDBJ whole genome shotgun (WGS) entry which is preliminary data.</text>
</comment>
<dbReference type="NCBIfam" id="TIGR01726">
    <property type="entry name" value="HEQRo_perm_3TM"/>
    <property type="match status" value="1"/>
</dbReference>
<feature type="transmembrane region" description="Helical" evidence="9">
    <location>
        <begin position="110"/>
        <end position="131"/>
    </location>
</feature>
<feature type="domain" description="ABC transmembrane type-1" evidence="10">
    <location>
        <begin position="65"/>
        <end position="260"/>
    </location>
</feature>
<dbReference type="InterPro" id="IPR043429">
    <property type="entry name" value="ArtM/GltK/GlnP/TcyL/YhdX-like"/>
</dbReference>
<reference evidence="12" key="1">
    <citation type="journal article" date="2019" name="Int. J. Syst. Evol. Microbiol.">
        <title>The Global Catalogue of Microorganisms (GCM) 10K type strain sequencing project: providing services to taxonomists for standard genome sequencing and annotation.</title>
        <authorList>
            <consortium name="The Broad Institute Genomics Platform"/>
            <consortium name="The Broad Institute Genome Sequencing Center for Infectious Disease"/>
            <person name="Wu L."/>
            <person name="Ma J."/>
        </authorList>
    </citation>
    <scope>NUCLEOTIDE SEQUENCE [LARGE SCALE GENOMIC DNA]</scope>
    <source>
        <strain evidence="12">IBRC-M 10908</strain>
    </source>
</reference>
<evidence type="ECO:0000256" key="4">
    <source>
        <dbReference type="ARBA" id="ARBA00022475"/>
    </source>
</evidence>
<sequence>MSEHRVHPGLSPRHKQSIGQGVQYTVLVGIALALFLAADWASLREQFLNLEIAEQLFPELITVALVNTVIYTASGYVVGFVLGLVLAVMQLSSVAANRWLSKVYVEVFRGLPAILVFLVLAFGIPTAFPGFQYPMGTYGTVAIGLGLVAAAYLAETFRAGIQAVPKGQMEAARSLGMGYTRAMVTVVIPQAIRIVIPPLTNEFILLAKDSSLVYVMGVTLATAELTKFGSDMATRLSNSTPLIVAGAAYLLITIPLSLIVRRLEARQLKAR</sequence>
<comment type="subcellular location">
    <subcellularLocation>
        <location evidence="1 9">Cell membrane</location>
        <topology evidence="1 9">Multi-pass membrane protein</topology>
    </subcellularLocation>
</comment>
<dbReference type="CDD" id="cd06261">
    <property type="entry name" value="TM_PBP2"/>
    <property type="match status" value="1"/>
</dbReference>
<organism evidence="11 12">
    <name type="scientific">Salininema proteolyticum</name>
    <dbReference type="NCBI Taxonomy" id="1607685"/>
    <lineage>
        <taxon>Bacteria</taxon>
        <taxon>Bacillati</taxon>
        <taxon>Actinomycetota</taxon>
        <taxon>Actinomycetes</taxon>
        <taxon>Glycomycetales</taxon>
        <taxon>Glycomycetaceae</taxon>
        <taxon>Salininema</taxon>
    </lineage>
</organism>
<feature type="transmembrane region" description="Helical" evidence="9">
    <location>
        <begin position="242"/>
        <end position="261"/>
    </location>
</feature>
<keyword evidence="8 9" id="KW-0472">Membrane</keyword>
<comment type="similarity">
    <text evidence="2">Belongs to the binding-protein-dependent transport system permease family. HisMQ subfamily.</text>
</comment>
<evidence type="ECO:0000256" key="7">
    <source>
        <dbReference type="ARBA" id="ARBA00022989"/>
    </source>
</evidence>
<dbReference type="RefSeq" id="WP_380620150.1">
    <property type="nucleotide sequence ID" value="NZ_JBHSDK010000013.1"/>
</dbReference>
<dbReference type="InterPro" id="IPR000515">
    <property type="entry name" value="MetI-like"/>
</dbReference>
<evidence type="ECO:0000256" key="5">
    <source>
        <dbReference type="ARBA" id="ARBA00022692"/>
    </source>
</evidence>
<proteinExistence type="inferred from homology"/>
<dbReference type="Proteomes" id="UP001595823">
    <property type="component" value="Unassembled WGS sequence"/>
</dbReference>
<keyword evidence="5 9" id="KW-0812">Transmembrane</keyword>
<dbReference type="InterPro" id="IPR035906">
    <property type="entry name" value="MetI-like_sf"/>
</dbReference>
<gene>
    <name evidence="11" type="ORF">ACFPET_09295</name>
</gene>
<dbReference type="SUPFAM" id="SSF161098">
    <property type="entry name" value="MetI-like"/>
    <property type="match status" value="1"/>
</dbReference>
<evidence type="ECO:0000256" key="2">
    <source>
        <dbReference type="ARBA" id="ARBA00010072"/>
    </source>
</evidence>